<dbReference type="InterPro" id="IPR011009">
    <property type="entry name" value="Kinase-like_dom_sf"/>
</dbReference>
<dbReference type="Pfam" id="PF02259">
    <property type="entry name" value="FAT"/>
    <property type="match status" value="1"/>
</dbReference>
<dbReference type="Gene3D" id="1.25.10.10">
    <property type="entry name" value="Leucine-rich Repeat Variant"/>
    <property type="match status" value="2"/>
</dbReference>
<dbReference type="InterPro" id="IPR046807">
    <property type="entry name" value="Tra1_central"/>
</dbReference>
<dbReference type="InterPro" id="IPR014009">
    <property type="entry name" value="PIK_FAT"/>
</dbReference>
<feature type="compositionally biased region" description="Polar residues" evidence="4">
    <location>
        <begin position="2045"/>
        <end position="2056"/>
    </location>
</feature>
<organism evidence="8 9">
    <name type="scientific">Tuber aestivum</name>
    <name type="common">summer truffle</name>
    <dbReference type="NCBI Taxonomy" id="59557"/>
    <lineage>
        <taxon>Eukaryota</taxon>
        <taxon>Fungi</taxon>
        <taxon>Dikarya</taxon>
        <taxon>Ascomycota</taxon>
        <taxon>Pezizomycotina</taxon>
        <taxon>Pezizomycetes</taxon>
        <taxon>Pezizales</taxon>
        <taxon>Tuberaceae</taxon>
        <taxon>Tuber</taxon>
    </lineage>
</organism>
<evidence type="ECO:0000313" key="9">
    <source>
        <dbReference type="Proteomes" id="UP001412239"/>
    </source>
</evidence>
<feature type="compositionally biased region" description="Low complexity" evidence="4">
    <location>
        <begin position="171"/>
        <end position="189"/>
    </location>
</feature>
<evidence type="ECO:0000256" key="4">
    <source>
        <dbReference type="SAM" id="MobiDB-lite"/>
    </source>
</evidence>
<dbReference type="SUPFAM" id="SSF48371">
    <property type="entry name" value="ARM repeat"/>
    <property type="match status" value="3"/>
</dbReference>
<evidence type="ECO:0000256" key="1">
    <source>
        <dbReference type="ARBA" id="ARBA00007234"/>
    </source>
</evidence>
<dbReference type="Pfam" id="PF20175">
    <property type="entry name" value="Tra1_central"/>
    <property type="match status" value="1"/>
</dbReference>
<feature type="compositionally biased region" description="Polar residues" evidence="4">
    <location>
        <begin position="190"/>
        <end position="200"/>
    </location>
</feature>
<dbReference type="Pfam" id="PF02260">
    <property type="entry name" value="FATC"/>
    <property type="match status" value="1"/>
</dbReference>
<evidence type="ECO:0000313" key="8">
    <source>
        <dbReference type="EMBL" id="CUS08445.1"/>
    </source>
</evidence>
<dbReference type="PROSITE" id="PS51189">
    <property type="entry name" value="FAT"/>
    <property type="match status" value="1"/>
</dbReference>
<feature type="domain" description="FATC" evidence="7">
    <location>
        <begin position="3794"/>
        <end position="3826"/>
    </location>
</feature>
<dbReference type="PROSITE" id="PS50290">
    <property type="entry name" value="PI3_4_KINASE_3"/>
    <property type="match status" value="1"/>
</dbReference>
<comment type="subunit">
    <text evidence="2">Associates with DNA double-strand breaks.</text>
</comment>
<feature type="region of interest" description="Disordered" evidence="4">
    <location>
        <begin position="168"/>
        <end position="216"/>
    </location>
</feature>
<keyword evidence="9" id="KW-1185">Reference proteome</keyword>
<comment type="similarity">
    <text evidence="1">Belongs to the PI3/PI4-kinase family. TRA1 subfamily.</text>
</comment>
<evidence type="ECO:0000259" key="5">
    <source>
        <dbReference type="PROSITE" id="PS50290"/>
    </source>
</evidence>
<sequence length="3826" mass="434559">MAGGTAHADVYAARLGDSSLANEDGRLDAKLKLQIAGELRDSIDMFTQGPAEYTKFLAKLMPVFMNILSGQPVFVSTSPEQKLRNITLDTIHRLPYTPPEALEPYASDLMTLLMTLVKTENEDNAVLCMKTIMDFQRHYQKQLTEKVQPFLDLIQEMFTMMPKAVKEAFDNPSTTSGSTPGMPGTPGNSAQNLGMTQSPKPMSPMMPGQDPATEVQQPAKMLVKGMQSFKVLAECPIIVVSLFQAHRPCVHRNVRLFVPRIKEMLLLQAGPQEEAHRLAKAKGEVFTGVSPHIKNRVAFGEFITAQVKTMSFLAYVLRVYAHQLQEFLPTLPEIVVRLLKDCPRERSGARKELLVATRHIINFNFRKIFLGKIDELLDERVLIGDGLTVYETMRPLAYSMLADLIHHVRDALDRDQIGRTVEVYTKNLHDNFPGTSFQTMSAKLLLNLAEFIAKLEDKQEARHFLIMILDAIAEKFKSMNRQYENAVKQSRMNWRAKEEIKSEEVVMEPERNRRDEHDEIDIFTATPIKTSNPRERGADPVSDNKFLFKNLMNGLKSMLFALRACNPPPQSTDNNPPNWSEVAFGFSAEEVNVIIGLFREGARVFRYYGVEHEAKVSDPTTSPVDFLTNHFMVPNGKEEKELLETFATVFHCIDPATFHEVFHSEIPHLYEMMFEHTALLHVPQFFLASEATSPSFCGMLLQFLMDHIEEVGTKDPRKSQVLLRLFKLSFMAVTLFSTQNEQVLLPHVSKIVLKSISLSTTAEEPMNYFLLLRSLFRSIGGGRFEHLYKEILPLLETLLEVLNTLLNSAQKVQERDLYVELCLTVPARLSNLLPHLSYLMKPLVVALRAGQELVNQGLRTLELCVDNLTADYLDPIMAPVIDDLMAALWDHLKPLPYNHVHSHTTMRILGKLGGRNRRFLTHPPALAFGLYADDACSVNIKLHGAPGERAFPMLRAVDLAVERIFDKKLSKTGQDKRTDLFYKQQSLRLLSSALKLFVGYDPLPEDFALLVRLQANDLVCGSSDLAGAHVPSSDRHKPVFKKHDQEAVLRKLLESVMHAVAIPELEEDASSLVFDVCRHFTILEVGRATTEMRQRQQQFVVNSGEGPMYLDNRSLSEALAYCLSSESRTVRELAKKALKVIYDTAATLFGSTENVHKLPFFVSMAKTFCHCCYEEEWYPKSGGCLGIRALTEDLDLGEAWMVERQHDFVRALLYVIKDMPPDLPASTRECAQSTLDLVLRGCSKNVSREEITIYHSKSFNLCALLICELSNPNKHVRETAQRSFATLSSILDIEIHTLMTPVKDRLLTPIFNKPLRALPFASQIGYIDAITFCLSLQPAFLEFNEEMSRLMMEALALADADDDALSNNRVPEHRTTESVLNLRVVCIKLLSTAITYPDFASPDKTQTRGRIISVFFKSLYSKSPEVIDAANSGLKGVLAQTNKLPKDLLQNGLRPILMNLSDPKRLNVAGLEGLARLLELLTNYFKVEIGSRLLDHLKNLAEPNILQQTSFKLLEQNQNIRVIASILNIFHLLPPAAVQFLEEMFKIVIELEEKLRRTQHSPFRAPLLKFVNRYPSETWAFMKPKLIDIRYGRIFWQLLADDSSGPLRNVVCGDVPRFVESTIHLGVGMEGGCIAIVNAANVVNAIVKHPDSRDWLVQNRDLMEKLLRAGVELREKLKEGKVAVPLRLAVEQSSETLLEIFMIYLTHAEEDLEFLFQVIDARTSNKLKRSNALTSHIYSKIICGGSIEQWRNVIYRCLDLYSGKSSTQETKTFAFHYLVNPILAMDVQRGAKPVNGQKLVDRNMIEAIHSKIWRPNLGDLGDDASPGLDHSRMELLQMSALLIRDHNTILNEARKDVIKFGWNYIKLEDIVNKQAAYVLIAFFIRHYDTPSKIVIQIYVALLKAHQHEGRALVTQALELIAPVLKKRVPNVSDPRYPIWARWPRRILSEEGHNQQQMTNIFQFLVKHGDLFYESREHFLSWIVTSLPKLVLHFPNPSTENKKLSINLIILIRDWEKRRISEAARNSPEASPSRKRKYGQLPVDSRSPSAPGSAPNSDKTEYAVPTVLRMHVVKHLVTFICGLQEKFSSSELCSNALCLLKEFLSPRYWGDLDIDLFPKVTEKHLIHNEITNDTLPGFLNGLRVMRIIVDLKADDWIMQHLPQIQKILEKSLRSDNAEVQKSLQPVLARVLQAIPATRVEGEEEEEEQTDSPSDLFISLLTTIVQENLNTNLMSSVNVLWTLSEKRPTVIDDHIPALMKAFQKLGKDHLSAPPGGPAPVVNLPNSAKTEPNTGGNSQVFDPDTTTELLRMVIDVASARVSVLGDQRRPFLSVMAQLVERSSSSELCLKILHIVRGWVFGSTESFPTLKEKIAVLSKMLSFESRPDPLLCSSFLDLVIDIYEDPVITKTELTVRLEPAFLIGTRAKDVNMRNRFLQIFDRSLSRTISNRLSFVLATQNWEILADSYWLNQASHLLFGSVDMDLRVELHEDDLKVAPASFAVMPYVSDGRKDSLMLDEKFEDFMARHRRFCQSLAEVRAGDIFEPMAQLQHLDPKVGHQIWVALFPLCWSALGKEDRQDLLRGIVSLLSKEWHHRQMDKRPNVIQSILEGVEHASPKLTLPPHMVKFLSKTYDSWYSAIHLLEDSANVPPMDSLVVRESNLDALAEMYAMLSEEDLFYGLWRRRAQYLETNAAVSYEQNGMWDKAQQMYEVAQIKARTGALPFSSSEYNLWEDHWVVCAQKLQQWEILSEFAKHENYNDLLLECGWRLLENWNGADGERMDSTIKSLMDAPTPRRYFFAAFMALQKVHQKTEVPGEFSRLCDEAIQLSLRKWHNLPRRITNAHIPLLQAFQQLVELHDASVIYSSLSATTAQNLDAKSQELKMLLGTWRDRLPNVWDDINSWRDLVTWRQHIFHSINNTYLPLLPGQAQSAGGSSNSSYAYRGYHETAWIINRFAHVARKHQLPEVCINQLSKIYTLPNIEIQEAFLKLREQAKCHYQNPNELTQGLEVINNTNLGYFGAGQKAEFYTLKGMFLSKLKQKEDANEAFGLALYHDLKLPKAWAEWGYYNDSLFKENPQDMQPAGNAVSCYLEAAGLYKSGKARKLLGRVLWLLSLDDASASISGAFDAYKGDIPIWYWITYIPQLLTSLSHKEARLARTILIKIAKHFPQALYFLLRTSREDYQVIKKQTAQAAASNRGKAGSPIVGQAIPSGRQGSVATQTQANGTETGMASSPQSAINSGPQVISTAPKSNFLAEAGSPTPVPTGQNMSSPAPAVPSPQPPVKRLPWEYAEEIMSVLKTAFPLLALSMETMGDQIQKFFKCPPDEDAYRLIVALLNDGLQWIARMNPSLEDSKLPPSTESNITRFAETILPAHIRVAFEADFVNERPNLFSYIERLRRWRDRFEEKLDRRPPNRDLESYSPHLSEFRFQKFDDVEVPGQYLLHKDNNKDFVRIDRFLPRVDVVRGYGVCHRRLKLRGHDGGIHTFAIQHPAARHCRREERILQLFRIFNGYILLNRGGYPKLIEYSALARRKESRRRNLGFHLPLMIPLAPHIRIVQDDASYISLQGIYEDHCRRTGMSKDDPLIFSLKKVIASLDPGRGVQQQVDANVKLEIFNSIQSAMVPPNIALEFMTKSYTSFTEFFLFRRQFSYQYAALTFMTYVMSMGSRFPHKMFIARETGNIWGSELIPAMASTNAYFHNNELVPFRFSPNIQTLMGPIAIEGIFSCAVMVIARCLTEPEFELDQHLSVFVRDEMIFWFTQQHRSSIGEQQLRERVQLNSEIIVRRATSLAQPSGAGGIPANQTVIDYISRASNPMNLAQLDNLWMPYL</sequence>
<dbReference type="EMBL" id="LN891131">
    <property type="protein sequence ID" value="CUS08445.1"/>
    <property type="molecule type" value="Genomic_DNA"/>
</dbReference>
<dbReference type="InterPro" id="IPR000403">
    <property type="entry name" value="PI3/4_kinase_cat_dom"/>
</dbReference>
<evidence type="ECO:0000256" key="3">
    <source>
        <dbReference type="ARBA" id="ARBA00025079"/>
    </source>
</evidence>
<dbReference type="InterPro" id="IPR011989">
    <property type="entry name" value="ARM-like"/>
</dbReference>
<reference evidence="8" key="1">
    <citation type="submission" date="2015-10" db="EMBL/GenBank/DDBJ databases">
        <authorList>
            <person name="Regsiter A."/>
            <person name="william w."/>
        </authorList>
    </citation>
    <scope>NUCLEOTIDE SEQUENCE</scope>
    <source>
        <strain evidence="8">Montdore</strain>
    </source>
</reference>
<gene>
    <name evidence="8" type="ORF">GSTUAT00007455001</name>
</gene>
<dbReference type="InterPro" id="IPR036940">
    <property type="entry name" value="PI3/4_kinase_cat_sf"/>
</dbReference>
<dbReference type="CDD" id="cd05163">
    <property type="entry name" value="PIKK_TRRAP"/>
    <property type="match status" value="1"/>
</dbReference>
<comment type="function">
    <text evidence="3">Serine/threonine protein kinase which activates checkpoint signaling upon genotoxic stresses such as ionizing radiation (IR), ultraviolet light (UV), or DNA replication stalling, thereby acting as a DNA damage sensor. Recognizes the substrate consensus sequence [ST]-Q. Phosphorylates histone H2A to form H2AS128ph (gamma-H2A) at sites of DNA damage, involved in the regulation of DNA damage response mechanism. Required for the control of telomere length and genome stability.</text>
</comment>
<feature type="domain" description="FAT" evidence="6">
    <location>
        <begin position="2621"/>
        <end position="3178"/>
    </location>
</feature>
<dbReference type="Pfam" id="PF00454">
    <property type="entry name" value="PI3_PI4_kinase"/>
    <property type="match status" value="1"/>
</dbReference>
<dbReference type="SUPFAM" id="SSF56112">
    <property type="entry name" value="Protein kinase-like (PK-like)"/>
    <property type="match status" value="1"/>
</dbReference>
<dbReference type="GO" id="GO:0000124">
    <property type="term" value="C:SAGA complex"/>
    <property type="evidence" value="ECO:0007669"/>
    <property type="project" value="TreeGrafter"/>
</dbReference>
<dbReference type="GO" id="GO:0005634">
    <property type="term" value="C:nucleus"/>
    <property type="evidence" value="ECO:0007669"/>
    <property type="project" value="TreeGrafter"/>
</dbReference>
<dbReference type="Proteomes" id="UP001412239">
    <property type="component" value="Unassembled WGS sequence"/>
</dbReference>
<dbReference type="Pfam" id="PF20206">
    <property type="entry name" value="Tra1_ring"/>
    <property type="match status" value="1"/>
</dbReference>
<dbReference type="InterPro" id="IPR050517">
    <property type="entry name" value="DDR_Repair_Kinase"/>
</dbReference>
<dbReference type="InterPro" id="IPR003152">
    <property type="entry name" value="FATC_dom"/>
</dbReference>
<feature type="domain" description="PI3K/PI4K catalytic" evidence="5">
    <location>
        <begin position="3455"/>
        <end position="3796"/>
    </location>
</feature>
<accession>A0A292PP33</accession>
<evidence type="ECO:0000256" key="2">
    <source>
        <dbReference type="ARBA" id="ARBA00011370"/>
    </source>
</evidence>
<dbReference type="SMART" id="SM00146">
    <property type="entry name" value="PI3Kc"/>
    <property type="match status" value="1"/>
</dbReference>
<dbReference type="PROSITE" id="PS51190">
    <property type="entry name" value="FATC"/>
    <property type="match status" value="1"/>
</dbReference>
<name>A0A292PP33_9PEZI</name>
<evidence type="ECO:0000259" key="7">
    <source>
        <dbReference type="PROSITE" id="PS51190"/>
    </source>
</evidence>
<dbReference type="InterPro" id="IPR046805">
    <property type="entry name" value="Tra1_ring"/>
</dbReference>
<dbReference type="InterPro" id="IPR016024">
    <property type="entry name" value="ARM-type_fold"/>
</dbReference>
<dbReference type="Gene3D" id="1.10.1070.11">
    <property type="entry name" value="Phosphatidylinositol 3-/4-kinase, catalytic domain"/>
    <property type="match status" value="1"/>
</dbReference>
<feature type="region of interest" description="Disordered" evidence="4">
    <location>
        <begin position="2022"/>
        <end position="2057"/>
    </location>
</feature>
<proteinExistence type="inferred from homology"/>
<evidence type="ECO:0000259" key="6">
    <source>
        <dbReference type="PROSITE" id="PS51189"/>
    </source>
</evidence>
<feature type="compositionally biased region" description="Polar residues" evidence="4">
    <location>
        <begin position="3210"/>
        <end position="3247"/>
    </location>
</feature>
<dbReference type="PANTHER" id="PTHR11139:SF1">
    <property type="entry name" value="TRANSFORMATION_TRANSCRIPTION DOMAIN-ASSOCIATED PROTEIN"/>
    <property type="match status" value="1"/>
</dbReference>
<dbReference type="PANTHER" id="PTHR11139">
    <property type="entry name" value="ATAXIA TELANGIECTASIA MUTATED ATM -RELATED"/>
    <property type="match status" value="1"/>
</dbReference>
<dbReference type="GO" id="GO:0035267">
    <property type="term" value="C:NuA4 histone acetyltransferase complex"/>
    <property type="evidence" value="ECO:0007669"/>
    <property type="project" value="TreeGrafter"/>
</dbReference>
<evidence type="ECO:0008006" key="10">
    <source>
        <dbReference type="Google" id="ProtNLM"/>
    </source>
</evidence>
<dbReference type="InterPro" id="IPR003151">
    <property type="entry name" value="PIK-rel_kinase_FAT"/>
</dbReference>
<dbReference type="GO" id="GO:0006355">
    <property type="term" value="P:regulation of DNA-templated transcription"/>
    <property type="evidence" value="ECO:0007669"/>
    <property type="project" value="TreeGrafter"/>
</dbReference>
<feature type="region of interest" description="Disordered" evidence="4">
    <location>
        <begin position="3189"/>
        <end position="3278"/>
    </location>
</feature>
<protein>
    <recommendedName>
        <fullName evidence="10">Non-specific serine/threonine protein kinase</fullName>
    </recommendedName>
</protein>
<dbReference type="GO" id="GO:0006281">
    <property type="term" value="P:DNA repair"/>
    <property type="evidence" value="ECO:0007669"/>
    <property type="project" value="TreeGrafter"/>
</dbReference>